<sequence>MFCKLAALLALTSAFALAGGGASPTPFGSTILPADTKTWRCESGRKVVSFSPNTQSVRLFYRQQGHVLMVLPPTSQEKAVSTWRYSEIGLPTDRTYNQPRVGEGLEWVINTQKPRNAALFAVQQDKNGKRHLHPLEFCHQI</sequence>
<evidence type="ECO:0008006" key="4">
    <source>
        <dbReference type="Google" id="ProtNLM"/>
    </source>
</evidence>
<proteinExistence type="predicted"/>
<protein>
    <recommendedName>
        <fullName evidence="4">Secreted protein</fullName>
    </recommendedName>
</protein>
<evidence type="ECO:0000313" key="2">
    <source>
        <dbReference type="EMBL" id="GAA5502312.1"/>
    </source>
</evidence>
<evidence type="ECO:0000256" key="1">
    <source>
        <dbReference type="SAM" id="SignalP"/>
    </source>
</evidence>
<evidence type="ECO:0000313" key="3">
    <source>
        <dbReference type="Proteomes" id="UP001458946"/>
    </source>
</evidence>
<gene>
    <name evidence="2" type="ORF">Dxin01_02056</name>
</gene>
<reference evidence="2 3" key="1">
    <citation type="submission" date="2024-02" db="EMBL/GenBank/DDBJ databases">
        <title>Deinococcus xinjiangensis NBRC 107630.</title>
        <authorList>
            <person name="Ichikawa N."/>
            <person name="Katano-Makiyama Y."/>
            <person name="Hidaka K."/>
        </authorList>
    </citation>
    <scope>NUCLEOTIDE SEQUENCE [LARGE SCALE GENOMIC DNA]</scope>
    <source>
        <strain evidence="2 3">NBRC 107630</strain>
    </source>
</reference>
<comment type="caution">
    <text evidence="2">The sequence shown here is derived from an EMBL/GenBank/DDBJ whole genome shotgun (WGS) entry which is preliminary data.</text>
</comment>
<organism evidence="2 3">
    <name type="scientific">Deinococcus xinjiangensis</name>
    <dbReference type="NCBI Taxonomy" id="457454"/>
    <lineage>
        <taxon>Bacteria</taxon>
        <taxon>Thermotogati</taxon>
        <taxon>Deinococcota</taxon>
        <taxon>Deinococci</taxon>
        <taxon>Deinococcales</taxon>
        <taxon>Deinococcaceae</taxon>
        <taxon>Deinococcus</taxon>
    </lineage>
</organism>
<dbReference type="RefSeq" id="WP_353542284.1">
    <property type="nucleotide sequence ID" value="NZ_BAABRN010000021.1"/>
</dbReference>
<keyword evidence="3" id="KW-1185">Reference proteome</keyword>
<dbReference type="EMBL" id="BAABRN010000021">
    <property type="protein sequence ID" value="GAA5502312.1"/>
    <property type="molecule type" value="Genomic_DNA"/>
</dbReference>
<accession>A0ABP9VF24</accession>
<dbReference type="Proteomes" id="UP001458946">
    <property type="component" value="Unassembled WGS sequence"/>
</dbReference>
<keyword evidence="1" id="KW-0732">Signal</keyword>
<name>A0ABP9VF24_9DEIO</name>
<feature type="chain" id="PRO_5046415463" description="Secreted protein" evidence="1">
    <location>
        <begin position="19"/>
        <end position="141"/>
    </location>
</feature>
<feature type="signal peptide" evidence="1">
    <location>
        <begin position="1"/>
        <end position="18"/>
    </location>
</feature>